<evidence type="ECO:0000313" key="8">
    <source>
        <dbReference type="EMBL" id="GLR18008.1"/>
    </source>
</evidence>
<dbReference type="InterPro" id="IPR035874">
    <property type="entry name" value="IDS"/>
</dbReference>
<dbReference type="SUPFAM" id="SSF53649">
    <property type="entry name" value="Alkaline phosphatase-like"/>
    <property type="match status" value="1"/>
</dbReference>
<gene>
    <name evidence="8" type="ORF">GCM10007940_26230</name>
</gene>
<dbReference type="InterPro" id="IPR000917">
    <property type="entry name" value="Sulfatase_N"/>
</dbReference>
<keyword evidence="5" id="KW-0378">Hydrolase</keyword>
<dbReference type="PANTHER" id="PTHR45953">
    <property type="entry name" value="IDURONATE 2-SULFATASE"/>
    <property type="match status" value="1"/>
</dbReference>
<evidence type="ECO:0000256" key="3">
    <source>
        <dbReference type="ARBA" id="ARBA00022723"/>
    </source>
</evidence>
<comment type="similarity">
    <text evidence="2">Belongs to the sulfatase family.</text>
</comment>
<dbReference type="AlphaFoldDB" id="A0AA37SNH8"/>
<feature type="domain" description="Sulfatase N-terminal" evidence="7">
    <location>
        <begin position="17"/>
        <end position="384"/>
    </location>
</feature>
<protein>
    <submittedName>
        <fullName evidence="8">Iduronate-2-sulfatase</fullName>
    </submittedName>
</protein>
<accession>A0AA37SNH8</accession>
<keyword evidence="3" id="KW-0479">Metal-binding</keyword>
<dbReference type="PANTHER" id="PTHR45953:SF1">
    <property type="entry name" value="IDURONATE 2-SULFATASE"/>
    <property type="match status" value="1"/>
</dbReference>
<dbReference type="InterPro" id="IPR017850">
    <property type="entry name" value="Alkaline_phosphatase_core_sf"/>
</dbReference>
<evidence type="ECO:0000313" key="9">
    <source>
        <dbReference type="Proteomes" id="UP001156666"/>
    </source>
</evidence>
<comment type="caution">
    <text evidence="8">The sequence shown here is derived from an EMBL/GenBank/DDBJ whole genome shotgun (WGS) entry which is preliminary data.</text>
</comment>
<sequence>MSSCGNNKQEEHNPQKPNVLFISIDDLRPELGCYGKDYIHSPNIDQLAKESTVFTKHFVQIPTCGASRYAMLTGMLPTTRKHLGNNAAVQFISNDTTRQLPETFIHHLKNNGYHTVGIGKISHSADGYVYGYEEPVSEQRELPESWSDLAFDAGKWGTGWNAFFAYSNGENRQSMKRQVKPYENGDVADDGYPDGLTANLALKKLKEVAGQDQPFFMGVGFFKPHLPFNAPQKYWDLYDESSLPLAPFDTIPTNVNKASLNNSGEFNSYQLGEEKASFEKKVSDDYARKLRHGYFASISYVDAQIGKLMAELKRLELYDNTIVVLWGDHGWNLGDYASWGKHTIFERSLNSAFIIKAPGESKAKSVEKIVSTVDFYPTLVELCGLKMPHETDGESLVSLLDGSGESWKDRSYGYYRNGITLRTDRYRLTKYFREASPQIELYDHEVDPNETNNIAEENPDLVAQLMPVLEQGNTGLYK</sequence>
<keyword evidence="4" id="KW-0732">Signal</keyword>
<keyword evidence="6" id="KW-0106">Calcium</keyword>
<comment type="cofactor">
    <cofactor evidence="1">
        <name>Ca(2+)</name>
        <dbReference type="ChEBI" id="CHEBI:29108"/>
    </cofactor>
</comment>
<dbReference type="GO" id="GO:0046872">
    <property type="term" value="F:metal ion binding"/>
    <property type="evidence" value="ECO:0007669"/>
    <property type="project" value="UniProtKB-KW"/>
</dbReference>
<evidence type="ECO:0000256" key="4">
    <source>
        <dbReference type="ARBA" id="ARBA00022729"/>
    </source>
</evidence>
<keyword evidence="9" id="KW-1185">Reference proteome</keyword>
<dbReference type="GO" id="GO:0005737">
    <property type="term" value="C:cytoplasm"/>
    <property type="evidence" value="ECO:0007669"/>
    <property type="project" value="TreeGrafter"/>
</dbReference>
<dbReference type="CDD" id="cd16030">
    <property type="entry name" value="iduronate-2-sulfatase"/>
    <property type="match status" value="1"/>
</dbReference>
<dbReference type="EMBL" id="BSOH01000014">
    <property type="protein sequence ID" value="GLR18008.1"/>
    <property type="molecule type" value="Genomic_DNA"/>
</dbReference>
<organism evidence="8 9">
    <name type="scientific">Portibacter lacus</name>
    <dbReference type="NCBI Taxonomy" id="1099794"/>
    <lineage>
        <taxon>Bacteria</taxon>
        <taxon>Pseudomonadati</taxon>
        <taxon>Bacteroidota</taxon>
        <taxon>Saprospiria</taxon>
        <taxon>Saprospirales</taxon>
        <taxon>Haliscomenobacteraceae</taxon>
        <taxon>Portibacter</taxon>
    </lineage>
</organism>
<reference evidence="8" key="1">
    <citation type="journal article" date="2014" name="Int. J. Syst. Evol. Microbiol.">
        <title>Complete genome sequence of Corynebacterium casei LMG S-19264T (=DSM 44701T), isolated from a smear-ripened cheese.</title>
        <authorList>
            <consortium name="US DOE Joint Genome Institute (JGI-PGF)"/>
            <person name="Walter F."/>
            <person name="Albersmeier A."/>
            <person name="Kalinowski J."/>
            <person name="Ruckert C."/>
        </authorList>
    </citation>
    <scope>NUCLEOTIDE SEQUENCE</scope>
    <source>
        <strain evidence="8">NBRC 108769</strain>
    </source>
</reference>
<dbReference type="Pfam" id="PF00884">
    <property type="entry name" value="Sulfatase"/>
    <property type="match status" value="1"/>
</dbReference>
<reference evidence="8" key="2">
    <citation type="submission" date="2023-01" db="EMBL/GenBank/DDBJ databases">
        <title>Draft genome sequence of Portibacter lacus strain NBRC 108769.</title>
        <authorList>
            <person name="Sun Q."/>
            <person name="Mori K."/>
        </authorList>
    </citation>
    <scope>NUCLEOTIDE SEQUENCE</scope>
    <source>
        <strain evidence="8">NBRC 108769</strain>
    </source>
</reference>
<dbReference type="Proteomes" id="UP001156666">
    <property type="component" value="Unassembled WGS sequence"/>
</dbReference>
<dbReference type="GO" id="GO:0004423">
    <property type="term" value="F:iduronate-2-sulfatase activity"/>
    <property type="evidence" value="ECO:0007669"/>
    <property type="project" value="InterPro"/>
</dbReference>
<name>A0AA37SNH8_9BACT</name>
<evidence type="ECO:0000256" key="5">
    <source>
        <dbReference type="ARBA" id="ARBA00022801"/>
    </source>
</evidence>
<evidence type="ECO:0000259" key="7">
    <source>
        <dbReference type="Pfam" id="PF00884"/>
    </source>
</evidence>
<evidence type="ECO:0000256" key="2">
    <source>
        <dbReference type="ARBA" id="ARBA00008779"/>
    </source>
</evidence>
<evidence type="ECO:0000256" key="6">
    <source>
        <dbReference type="ARBA" id="ARBA00022837"/>
    </source>
</evidence>
<proteinExistence type="inferred from homology"/>
<evidence type="ECO:0000256" key="1">
    <source>
        <dbReference type="ARBA" id="ARBA00001913"/>
    </source>
</evidence>
<dbReference type="Gene3D" id="3.40.720.10">
    <property type="entry name" value="Alkaline Phosphatase, subunit A"/>
    <property type="match status" value="1"/>
</dbReference>